<organism evidence="2 3">
    <name type="scientific">Ornithinimicrobium ciconiae</name>
    <dbReference type="NCBI Taxonomy" id="2594265"/>
    <lineage>
        <taxon>Bacteria</taxon>
        <taxon>Bacillati</taxon>
        <taxon>Actinomycetota</taxon>
        <taxon>Actinomycetes</taxon>
        <taxon>Micrococcales</taxon>
        <taxon>Ornithinimicrobiaceae</taxon>
        <taxon>Ornithinimicrobium</taxon>
    </lineage>
</organism>
<keyword evidence="3" id="KW-1185">Reference proteome</keyword>
<protein>
    <submittedName>
        <fullName evidence="2">NAD-dependent epimerase/dehydratase family protein</fullName>
    </submittedName>
</protein>
<dbReference type="RefSeq" id="WP_143784703.1">
    <property type="nucleotide sequence ID" value="NZ_CP041616.1"/>
</dbReference>
<gene>
    <name evidence="2" type="ORF">FNH13_18035</name>
</gene>
<evidence type="ECO:0000259" key="1">
    <source>
        <dbReference type="Pfam" id="PF13460"/>
    </source>
</evidence>
<evidence type="ECO:0000313" key="3">
    <source>
        <dbReference type="Proteomes" id="UP000315395"/>
    </source>
</evidence>
<dbReference type="Pfam" id="PF13460">
    <property type="entry name" value="NAD_binding_10"/>
    <property type="match status" value="1"/>
</dbReference>
<dbReference type="Gene3D" id="3.40.50.720">
    <property type="entry name" value="NAD(P)-binding Rossmann-like Domain"/>
    <property type="match status" value="1"/>
</dbReference>
<dbReference type="SUPFAM" id="SSF51735">
    <property type="entry name" value="NAD(P)-binding Rossmann-fold domains"/>
    <property type="match status" value="1"/>
</dbReference>
<dbReference type="EMBL" id="CP041616">
    <property type="protein sequence ID" value="QDO89986.1"/>
    <property type="molecule type" value="Genomic_DNA"/>
</dbReference>
<reference evidence="2 3" key="1">
    <citation type="submission" date="2019-07" db="EMBL/GenBank/DDBJ databases">
        <title>complete genome sequencing of Ornithinimicrobium sp. H23M54.</title>
        <authorList>
            <person name="Bae J.-W."/>
            <person name="Lee S.-Y."/>
        </authorList>
    </citation>
    <scope>NUCLEOTIDE SEQUENCE [LARGE SCALE GENOMIC DNA]</scope>
    <source>
        <strain evidence="2 3">H23M54</strain>
    </source>
</reference>
<name>A0A516GEP2_9MICO</name>
<dbReference type="PANTHER" id="PTHR12126">
    <property type="entry name" value="NADH-UBIQUINONE OXIDOREDUCTASE 39 KDA SUBUNIT-RELATED"/>
    <property type="match status" value="1"/>
</dbReference>
<evidence type="ECO:0000313" key="2">
    <source>
        <dbReference type="EMBL" id="QDO89986.1"/>
    </source>
</evidence>
<feature type="domain" description="NAD(P)-binding" evidence="1">
    <location>
        <begin position="7"/>
        <end position="139"/>
    </location>
</feature>
<dbReference type="InterPro" id="IPR036291">
    <property type="entry name" value="NAD(P)-bd_dom_sf"/>
</dbReference>
<dbReference type="OrthoDB" id="9771302at2"/>
<dbReference type="InterPro" id="IPR051207">
    <property type="entry name" value="ComplexI_NDUFA9_subunit"/>
</dbReference>
<dbReference type="InterPro" id="IPR016040">
    <property type="entry name" value="NAD(P)-bd_dom"/>
</dbReference>
<dbReference type="AlphaFoldDB" id="A0A516GEP2"/>
<dbReference type="KEGG" id="orz:FNH13_18035"/>
<dbReference type="GO" id="GO:0044877">
    <property type="term" value="F:protein-containing complex binding"/>
    <property type="evidence" value="ECO:0007669"/>
    <property type="project" value="TreeGrafter"/>
</dbReference>
<dbReference type="Proteomes" id="UP000315395">
    <property type="component" value="Chromosome"/>
</dbReference>
<proteinExistence type="predicted"/>
<dbReference type="PANTHER" id="PTHR12126:SF11">
    <property type="entry name" value="NADH DEHYDROGENASE [UBIQUINONE] 1 ALPHA SUBCOMPLEX SUBUNIT 9, MITOCHONDRIAL"/>
    <property type="match status" value="1"/>
</dbReference>
<sequence>MNILVTGGTGVLGRSVVDRLVTAGHRVRVLSRDPSRASSVRDVEPWAGDLRALPSLGPALSDVETVVHCASDVRSPVEVDVAGTANLVAAMRGLDVRHLVYVSIVGVDQIPIKYYRAKRDVESIVEHQNVPWTIQRATQFHPFVAEMLAKSARRPLIACPRGLRFQPVAVEEVADRVVQHVESGAAGRAADLGGREVLTLRDLASTWMLATGGRRRPLLPVPFPGAAGRAFKAGANLCAGHSSAGLTWTQYLDGYRSVRGAV</sequence>
<accession>A0A516GEP2</accession>